<dbReference type="Proteomes" id="UP000198397">
    <property type="component" value="Unassembled WGS sequence"/>
</dbReference>
<evidence type="ECO:0000313" key="2">
    <source>
        <dbReference type="EMBL" id="SNR41774.1"/>
    </source>
</evidence>
<protein>
    <submittedName>
        <fullName evidence="2">KEOPS complex subunit Pcc1</fullName>
    </submittedName>
</protein>
<accession>A0A238W637</accession>
<keyword evidence="3" id="KW-1185">Reference proteome</keyword>
<dbReference type="InterPro" id="IPR015419">
    <property type="entry name" value="CTAG/Pcc1"/>
</dbReference>
<gene>
    <name evidence="2" type="ORF">SAMN06264855_105141</name>
</gene>
<dbReference type="Gene3D" id="3.30.310.50">
    <property type="entry name" value="Alpha-D-phosphohexomutase, C-terminal domain"/>
    <property type="match status" value="1"/>
</dbReference>
<dbReference type="EMBL" id="FZNQ01000005">
    <property type="protein sequence ID" value="SNR41774.1"/>
    <property type="molecule type" value="Genomic_DNA"/>
</dbReference>
<proteinExistence type="inferred from homology"/>
<dbReference type="AlphaFoldDB" id="A0A238W637"/>
<evidence type="ECO:0000313" key="3">
    <source>
        <dbReference type="Proteomes" id="UP000198397"/>
    </source>
</evidence>
<evidence type="ECO:0000256" key="1">
    <source>
        <dbReference type="ARBA" id="ARBA00007073"/>
    </source>
</evidence>
<dbReference type="Pfam" id="PF09341">
    <property type="entry name" value="Pcc1"/>
    <property type="match status" value="1"/>
</dbReference>
<dbReference type="RefSeq" id="WP_089384408.1">
    <property type="nucleotide sequence ID" value="NZ_FZNQ01000005.1"/>
</dbReference>
<name>A0A238W637_HALVU</name>
<comment type="similarity">
    <text evidence="1">Belongs to the CTAG/PCC1 family.</text>
</comment>
<sequence>MSTDPSTREHTAALRFRYPDEPRARVVGAALAPEVGEIDDDRSAATVERDGRDVVVHVGADDLVALRAGINSWSRLVAVAETVAEGPGNGHAGTGSRNDTR</sequence>
<dbReference type="OrthoDB" id="8982at2157"/>
<reference evidence="2 3" key="1">
    <citation type="submission" date="2017-06" db="EMBL/GenBank/DDBJ databases">
        <authorList>
            <person name="Kim H.J."/>
            <person name="Triplett B.A."/>
        </authorList>
    </citation>
    <scope>NUCLEOTIDE SEQUENCE [LARGE SCALE GENOMIC DNA]</scope>
    <source>
        <strain evidence="2 3">DSM 8800</strain>
    </source>
</reference>
<dbReference type="NCBIfam" id="NF011470">
    <property type="entry name" value="PRK14887.1"/>
    <property type="match status" value="1"/>
</dbReference>
<organism evidence="2 3">
    <name type="scientific">Halorubrum vacuolatum</name>
    <name type="common">Natronobacterium vacuolatum</name>
    <dbReference type="NCBI Taxonomy" id="63740"/>
    <lineage>
        <taxon>Archaea</taxon>
        <taxon>Methanobacteriati</taxon>
        <taxon>Methanobacteriota</taxon>
        <taxon>Stenosarchaea group</taxon>
        <taxon>Halobacteria</taxon>
        <taxon>Halobacteriales</taxon>
        <taxon>Haloferacaceae</taxon>
        <taxon>Halorubrum</taxon>
    </lineage>
</organism>